<keyword evidence="3" id="KW-1185">Reference proteome</keyword>
<protein>
    <recommendedName>
        <fullName evidence="1">DUF8045 domain-containing protein</fullName>
    </recommendedName>
</protein>
<dbReference type="Proteomes" id="UP001332192">
    <property type="component" value="Chromosome"/>
</dbReference>
<evidence type="ECO:0000313" key="2">
    <source>
        <dbReference type="EMBL" id="WRP16193.1"/>
    </source>
</evidence>
<name>A0ABZ1BU68_9FIRM</name>
<dbReference type="EMBL" id="CP141615">
    <property type="protein sequence ID" value="WRP16193.1"/>
    <property type="molecule type" value="Genomic_DNA"/>
</dbReference>
<dbReference type="Pfam" id="PF26193">
    <property type="entry name" value="DUF8045"/>
    <property type="match status" value="1"/>
</dbReference>
<dbReference type="InterPro" id="IPR058358">
    <property type="entry name" value="DUF8045"/>
</dbReference>
<reference evidence="2 3" key="1">
    <citation type="journal article" date="2024" name="Front. Microbiol.">
        <title>Novel thermophilic genera Geochorda gen. nov. and Carboxydochorda gen. nov. from the deep terrestrial subsurface reveal the ecophysiological diversity in the class Limnochordia.</title>
        <authorList>
            <person name="Karnachuk O.V."/>
            <person name="Lukina A.P."/>
            <person name="Avakyan M.R."/>
            <person name="Kadnikov V.V."/>
            <person name="Begmatov S."/>
            <person name="Beletsky A.V."/>
            <person name="Vlasova K.G."/>
            <person name="Novikov A.A."/>
            <person name="Shcherbakova V.A."/>
            <person name="Mardanov A.V."/>
            <person name="Ravin N.V."/>
        </authorList>
    </citation>
    <scope>NUCLEOTIDE SEQUENCE [LARGE SCALE GENOMIC DNA]</scope>
    <source>
        <strain evidence="2 3">L945</strain>
    </source>
</reference>
<proteinExistence type="predicted"/>
<feature type="domain" description="DUF8045" evidence="1">
    <location>
        <begin position="13"/>
        <end position="145"/>
    </location>
</feature>
<evidence type="ECO:0000313" key="3">
    <source>
        <dbReference type="Proteomes" id="UP001332192"/>
    </source>
</evidence>
<evidence type="ECO:0000259" key="1">
    <source>
        <dbReference type="Pfam" id="PF26193"/>
    </source>
</evidence>
<gene>
    <name evidence="2" type="ORF">U7230_08755</name>
</gene>
<accession>A0ABZ1BU68</accession>
<dbReference type="RefSeq" id="WP_324715465.1">
    <property type="nucleotide sequence ID" value="NZ_CP141615.1"/>
</dbReference>
<organism evidence="2 3">
    <name type="scientific">Carboxydichorda subterranea</name>
    <dbReference type="NCBI Taxonomy" id="3109565"/>
    <lineage>
        <taxon>Bacteria</taxon>
        <taxon>Bacillati</taxon>
        <taxon>Bacillota</taxon>
        <taxon>Limnochordia</taxon>
        <taxon>Limnochordales</taxon>
        <taxon>Geochordaceae</taxon>
        <taxon>Carboxydichorda</taxon>
    </lineage>
</organism>
<sequence>MYRLRYYCPDDAYWRQQANQHAWGQHKEKLLLLEKIRLAHGIDYELFPVPSTPDGFIDENAERAIYQQQIVPRARLLIPRLEERSVSRAFRSHGGRGHYYVVHRIAVLENGVVGWVTGTKSSRRFVPANSTDTSRPEELYFLEALLAQGPALLRELCFPVHKSPEQRLVDLFCSSGALEGPFRLGVWLAAGKQVDLLCQRQGEAWVLEVKPTLTWEAFGQAVGYRWLFSQEHPDVRVHCGVVCGEGDSVIEAVCAAPEFAVTVFVRTDDGFEQRGFVRAAACRSKD</sequence>